<dbReference type="InterPro" id="IPR001647">
    <property type="entry name" value="HTH_TetR"/>
</dbReference>
<proteinExistence type="predicted"/>
<dbReference type="PANTHER" id="PTHR30055">
    <property type="entry name" value="HTH-TYPE TRANSCRIPTIONAL REGULATOR RUTR"/>
    <property type="match status" value="1"/>
</dbReference>
<comment type="caution">
    <text evidence="4">The sequence shown here is derived from an EMBL/GenBank/DDBJ whole genome shotgun (WGS) entry which is preliminary data.</text>
</comment>
<feature type="DNA-binding region" description="H-T-H motif" evidence="2">
    <location>
        <begin position="39"/>
        <end position="58"/>
    </location>
</feature>
<dbReference type="Pfam" id="PF17920">
    <property type="entry name" value="TetR_C_16"/>
    <property type="match status" value="1"/>
</dbReference>
<dbReference type="Pfam" id="PF00440">
    <property type="entry name" value="TetR_N"/>
    <property type="match status" value="1"/>
</dbReference>
<evidence type="ECO:0000259" key="3">
    <source>
        <dbReference type="PROSITE" id="PS50977"/>
    </source>
</evidence>
<dbReference type="SUPFAM" id="SSF48498">
    <property type="entry name" value="Tetracyclin repressor-like, C-terminal domain"/>
    <property type="match status" value="1"/>
</dbReference>
<dbReference type="InterPro" id="IPR009057">
    <property type="entry name" value="Homeodomain-like_sf"/>
</dbReference>
<dbReference type="EMBL" id="JBHSQJ010000147">
    <property type="protein sequence ID" value="MFC5911127.1"/>
    <property type="molecule type" value="Genomic_DNA"/>
</dbReference>
<evidence type="ECO:0000256" key="1">
    <source>
        <dbReference type="ARBA" id="ARBA00023125"/>
    </source>
</evidence>
<evidence type="ECO:0000256" key="2">
    <source>
        <dbReference type="PROSITE-ProRule" id="PRU00335"/>
    </source>
</evidence>
<keyword evidence="1 2" id="KW-0238">DNA-binding</keyword>
<dbReference type="InterPro" id="IPR050109">
    <property type="entry name" value="HTH-type_TetR-like_transc_reg"/>
</dbReference>
<dbReference type="RefSeq" id="WP_380589537.1">
    <property type="nucleotide sequence ID" value="NZ_JBHSQJ010000147.1"/>
</dbReference>
<sequence length="202" mass="21477">MTSVSRRRAGRPPGESRTRERILGAARSLFAEQGFDRTSLRGVAAAAGVDVALVSHYFGSKQRLFAEAAALPVDPAEVVPRVLAGPREEIGRRLIEQVLDILDAPESRQRVVALIRAAASEEGAAQVVRERLAREMLEPVAAALGSSDAPLRAALTNAQIVGLVMSRHILGVEATVAAGREQLAAALAPALQHFLTGPLDRR</sequence>
<dbReference type="Gene3D" id="1.10.357.10">
    <property type="entry name" value="Tetracycline Repressor, domain 2"/>
    <property type="match status" value="1"/>
</dbReference>
<dbReference type="InterPro" id="IPR041678">
    <property type="entry name" value="TetR_C_16"/>
</dbReference>
<dbReference type="Proteomes" id="UP001596174">
    <property type="component" value="Unassembled WGS sequence"/>
</dbReference>
<dbReference type="PANTHER" id="PTHR30055:SF235">
    <property type="entry name" value="TRANSCRIPTIONAL REGULATORY PROTEIN"/>
    <property type="match status" value="1"/>
</dbReference>
<protein>
    <submittedName>
        <fullName evidence="4">TetR family transcriptional regulator</fullName>
    </submittedName>
</protein>
<evidence type="ECO:0000313" key="5">
    <source>
        <dbReference type="Proteomes" id="UP001596174"/>
    </source>
</evidence>
<dbReference type="PRINTS" id="PR00455">
    <property type="entry name" value="HTHTETR"/>
</dbReference>
<dbReference type="SUPFAM" id="SSF46689">
    <property type="entry name" value="Homeodomain-like"/>
    <property type="match status" value="1"/>
</dbReference>
<dbReference type="PROSITE" id="PS50977">
    <property type="entry name" value="HTH_TETR_2"/>
    <property type="match status" value="1"/>
</dbReference>
<organism evidence="4 5">
    <name type="scientific">Streptacidiphilus monticola</name>
    <dbReference type="NCBI Taxonomy" id="2161674"/>
    <lineage>
        <taxon>Bacteria</taxon>
        <taxon>Bacillati</taxon>
        <taxon>Actinomycetota</taxon>
        <taxon>Actinomycetes</taxon>
        <taxon>Kitasatosporales</taxon>
        <taxon>Streptomycetaceae</taxon>
        <taxon>Streptacidiphilus</taxon>
    </lineage>
</organism>
<reference evidence="5" key="1">
    <citation type="journal article" date="2019" name="Int. J. Syst. Evol. Microbiol.">
        <title>The Global Catalogue of Microorganisms (GCM) 10K type strain sequencing project: providing services to taxonomists for standard genome sequencing and annotation.</title>
        <authorList>
            <consortium name="The Broad Institute Genomics Platform"/>
            <consortium name="The Broad Institute Genome Sequencing Center for Infectious Disease"/>
            <person name="Wu L."/>
            <person name="Ma J."/>
        </authorList>
    </citation>
    <scope>NUCLEOTIDE SEQUENCE [LARGE SCALE GENOMIC DNA]</scope>
    <source>
        <strain evidence="5">JCM 4816</strain>
    </source>
</reference>
<accession>A0ABW1GB64</accession>
<name>A0ABW1GB64_9ACTN</name>
<dbReference type="Gene3D" id="1.10.10.60">
    <property type="entry name" value="Homeodomain-like"/>
    <property type="match status" value="1"/>
</dbReference>
<dbReference type="InterPro" id="IPR036271">
    <property type="entry name" value="Tet_transcr_reg_TetR-rel_C_sf"/>
</dbReference>
<gene>
    <name evidence="4" type="ORF">ACFP3V_28465</name>
</gene>
<keyword evidence="5" id="KW-1185">Reference proteome</keyword>
<evidence type="ECO:0000313" key="4">
    <source>
        <dbReference type="EMBL" id="MFC5911127.1"/>
    </source>
</evidence>
<feature type="domain" description="HTH tetR-type" evidence="3">
    <location>
        <begin position="16"/>
        <end position="76"/>
    </location>
</feature>